<dbReference type="AlphaFoldDB" id="A0A1M4X6Y0"/>
<dbReference type="Pfam" id="PF20531">
    <property type="entry name" value="DUF6746"/>
    <property type="match status" value="1"/>
</dbReference>
<feature type="signal peptide" evidence="2">
    <location>
        <begin position="1"/>
        <end position="22"/>
    </location>
</feature>
<evidence type="ECO:0000256" key="1">
    <source>
        <dbReference type="SAM" id="MobiDB-lite"/>
    </source>
</evidence>
<keyword evidence="4" id="KW-1185">Reference proteome</keyword>
<accession>A0A1M4X6Y0</accession>
<dbReference type="InterPro" id="IPR046634">
    <property type="entry name" value="DUF6746"/>
</dbReference>
<sequence length="124" mass="13731">MRYLAQAATLAVVLGSGTFAVADEERPEHFAGESAETLEQAVTNFSEYNQRLEELLNQELTPERMAKIHELSYTLENALAKIDEEVDLMSVLLEDMHLASESADPRTTKNAGKAYLNSGQTLVE</sequence>
<protein>
    <recommendedName>
        <fullName evidence="5">Soluble cytochrome b562</fullName>
    </recommendedName>
</protein>
<feature type="chain" id="PRO_5012047564" description="Soluble cytochrome b562" evidence="2">
    <location>
        <begin position="23"/>
        <end position="124"/>
    </location>
</feature>
<organism evidence="3 4">
    <name type="scientific">Modicisalibacter ilicicola DSM 19980</name>
    <dbReference type="NCBI Taxonomy" id="1121942"/>
    <lineage>
        <taxon>Bacteria</taxon>
        <taxon>Pseudomonadati</taxon>
        <taxon>Pseudomonadota</taxon>
        <taxon>Gammaproteobacteria</taxon>
        <taxon>Oceanospirillales</taxon>
        <taxon>Halomonadaceae</taxon>
        <taxon>Modicisalibacter</taxon>
    </lineage>
</organism>
<evidence type="ECO:0000313" key="3">
    <source>
        <dbReference type="EMBL" id="SHE89216.1"/>
    </source>
</evidence>
<gene>
    <name evidence="3" type="ORF">SAMN02745148_01347</name>
</gene>
<proteinExistence type="predicted"/>
<reference evidence="3 4" key="1">
    <citation type="submission" date="2016-11" db="EMBL/GenBank/DDBJ databases">
        <authorList>
            <person name="Jaros S."/>
            <person name="Januszkiewicz K."/>
            <person name="Wedrychowicz H."/>
        </authorList>
    </citation>
    <scope>NUCLEOTIDE SEQUENCE [LARGE SCALE GENOMIC DNA]</scope>
    <source>
        <strain evidence="3 4">DSM 19980</strain>
    </source>
</reference>
<dbReference type="Proteomes" id="UP000184346">
    <property type="component" value="Unassembled WGS sequence"/>
</dbReference>
<feature type="region of interest" description="Disordered" evidence="1">
    <location>
        <begin position="101"/>
        <end position="124"/>
    </location>
</feature>
<dbReference type="EMBL" id="FQUJ01000005">
    <property type="protein sequence ID" value="SHE89216.1"/>
    <property type="molecule type" value="Genomic_DNA"/>
</dbReference>
<evidence type="ECO:0008006" key="5">
    <source>
        <dbReference type="Google" id="ProtNLM"/>
    </source>
</evidence>
<name>A0A1M4X6Y0_9GAMM</name>
<dbReference type="RefSeq" id="WP_072821050.1">
    <property type="nucleotide sequence ID" value="NZ_FQUJ01000005.1"/>
</dbReference>
<dbReference type="STRING" id="1121942.SAMN02745148_01347"/>
<keyword evidence="2" id="KW-0732">Signal</keyword>
<evidence type="ECO:0000313" key="4">
    <source>
        <dbReference type="Proteomes" id="UP000184346"/>
    </source>
</evidence>
<dbReference type="OrthoDB" id="5975812at2"/>
<evidence type="ECO:0000256" key="2">
    <source>
        <dbReference type="SAM" id="SignalP"/>
    </source>
</evidence>